<dbReference type="InterPro" id="IPR021109">
    <property type="entry name" value="Peptidase_aspartic_dom_sf"/>
</dbReference>
<feature type="compositionally biased region" description="Low complexity" evidence="1">
    <location>
        <begin position="461"/>
        <end position="475"/>
    </location>
</feature>
<sequence length="1136" mass="128208">MPESGGISDGTGKILTLEDLIAAIDRHEKTPSNVPKIDTFHFNGGRVSDWLDRVEQAMMRLSDAVKFQRIMRYVLYGHHQEVQRVVSDANDDWARFREGMQRKYRLGDGLLTTGELEAMNKDNFTTIEAFVQEFKKRARKVHGISEETQCAIFLGLLTASEAQELTGHGGGSTKLTWATIDKGVEDGSLDQVEQHQVRLQRQKRKERDATTSGTPGVRKIITDILTELGPVIQRKVAAAIQGKAKEVVIEEVVQKGWEEEETVPPHLSKVQRKQRNLTQGGRENEKNGLISSTMDGNIYDQFGDYIDRKFGGARAEVQRRAAAGPPPPAMFRLWQDKEGPLIGVEEVGSDEEVTQELQRGGKNEEPIIIESDDENEEERVEPPSVLLGKMEDLLDKMGRYQQKLVDLCEEVKRWRSNIPMVFLYDPGLESTPRQLGVNVVRSDQQSGVMGRPLTPQARVTQAARMRSQAMASASQGPPQKEPEPGKRKEAVEVEDDDEEEEEDESLRQEEDQRAELRAKKREAREETESVLRDVLPRKKKYAVWLEEGFDVEKVIDRLLEGHNDLMTLKEILASAPKLRDGLKGSLSRRLVPNVHLGMILPKEAEWAESGTKMDWKCVACGTVDWVVKGSKCTAMVDTGAKMNIIRETDAIKVGLDINQSDCGILHGASCRAVFCGTASNVFIEVGKVKVRACFFVMPDVDHGIVLGRSFLSRTETVIFNKHDGTLILLLCDPACGNYEIITRRNTGPKSIRNRPNPGSFTIGEPEEEERVEAFSLSLSDVGKAMDLVGAHEMADPDAIQALREQDLEKVLSLLEEHNLTASGVKSRHCMREATILRSDFTKTAMPRGGKGTWPPRRPLGASGGYERHGPRHRESTPVYDDGDIELFLDSFWDHVRRMGWTVAQAIERLRGASRFEEPIARIRREATTRQEVEMKMQELRPSPLGPDGRPIRLEIENAAVFIPAFEWFMQGQGTPKDDWARTLPLWTRKAERPLARQIRDMARDWESCRAHLMEAFRQPESPRPRVERRQRSRRQRDPEPSEAKPSRGGQNALARREEEQEPEDEERGAYPEYGLGPVEFCRFIEGGLRRSPVRIQEEAPTSEGPLRELEAHLDVSRWGASPRGEERGGQAEEVPW</sequence>
<dbReference type="SUPFAM" id="SSF50630">
    <property type="entry name" value="Acid proteases"/>
    <property type="match status" value="1"/>
</dbReference>
<dbReference type="OrthoDB" id="5535068at2759"/>
<feature type="region of interest" description="Disordered" evidence="1">
    <location>
        <begin position="1091"/>
        <end position="1136"/>
    </location>
</feature>
<dbReference type="Gene3D" id="2.40.70.10">
    <property type="entry name" value="Acid Proteases"/>
    <property type="match status" value="1"/>
</dbReference>
<feature type="region of interest" description="Disordered" evidence="1">
    <location>
        <begin position="196"/>
        <end position="215"/>
    </location>
</feature>
<evidence type="ECO:0008006" key="4">
    <source>
        <dbReference type="Google" id="ProtNLM"/>
    </source>
</evidence>
<feature type="compositionally biased region" description="Basic and acidic residues" evidence="1">
    <location>
        <begin position="865"/>
        <end position="875"/>
    </location>
</feature>
<feature type="compositionally biased region" description="Basic and acidic residues" evidence="1">
    <location>
        <begin position="1020"/>
        <end position="1045"/>
    </location>
</feature>
<dbReference type="EMBL" id="BFEA01000426">
    <property type="protein sequence ID" value="GBG83050.1"/>
    <property type="molecule type" value="Genomic_DNA"/>
</dbReference>
<reference evidence="2 3" key="1">
    <citation type="journal article" date="2018" name="Cell">
        <title>The Chara Genome: Secondary Complexity and Implications for Plant Terrestrialization.</title>
        <authorList>
            <person name="Nishiyama T."/>
            <person name="Sakayama H."/>
            <person name="Vries J.D."/>
            <person name="Buschmann H."/>
            <person name="Saint-Marcoux D."/>
            <person name="Ullrich K.K."/>
            <person name="Haas F.B."/>
            <person name="Vanderstraeten L."/>
            <person name="Becker D."/>
            <person name="Lang D."/>
            <person name="Vosolsobe S."/>
            <person name="Rombauts S."/>
            <person name="Wilhelmsson P.K.I."/>
            <person name="Janitza P."/>
            <person name="Kern R."/>
            <person name="Heyl A."/>
            <person name="Rumpler F."/>
            <person name="Villalobos L.I.A.C."/>
            <person name="Clay J.M."/>
            <person name="Skokan R."/>
            <person name="Toyoda A."/>
            <person name="Suzuki Y."/>
            <person name="Kagoshima H."/>
            <person name="Schijlen E."/>
            <person name="Tajeshwar N."/>
            <person name="Catarino B."/>
            <person name="Hetherington A.J."/>
            <person name="Saltykova A."/>
            <person name="Bonnot C."/>
            <person name="Breuninger H."/>
            <person name="Symeonidi A."/>
            <person name="Radhakrishnan G.V."/>
            <person name="Van Nieuwerburgh F."/>
            <person name="Deforce D."/>
            <person name="Chang C."/>
            <person name="Karol K.G."/>
            <person name="Hedrich R."/>
            <person name="Ulvskov P."/>
            <person name="Glockner G."/>
            <person name="Delwiche C.F."/>
            <person name="Petrasek J."/>
            <person name="Van de Peer Y."/>
            <person name="Friml J."/>
            <person name="Beilby M."/>
            <person name="Dolan L."/>
            <person name="Kohara Y."/>
            <person name="Sugano S."/>
            <person name="Fujiyama A."/>
            <person name="Delaux P.-M."/>
            <person name="Quint M."/>
            <person name="TheiBen G."/>
            <person name="Hagemann M."/>
            <person name="Harholt J."/>
            <person name="Dunand C."/>
            <person name="Zachgo S."/>
            <person name="Langdale J."/>
            <person name="Maumus F."/>
            <person name="Straeten D.V.D."/>
            <person name="Gould S.B."/>
            <person name="Rensing S.A."/>
        </authorList>
    </citation>
    <scope>NUCLEOTIDE SEQUENCE [LARGE SCALE GENOMIC DNA]</scope>
    <source>
        <strain evidence="2 3">S276</strain>
    </source>
</reference>
<evidence type="ECO:0000313" key="3">
    <source>
        <dbReference type="Proteomes" id="UP000265515"/>
    </source>
</evidence>
<feature type="region of interest" description="Disordered" evidence="1">
    <location>
        <begin position="263"/>
        <end position="292"/>
    </location>
</feature>
<organism evidence="2 3">
    <name type="scientific">Chara braunii</name>
    <name type="common">Braun's stonewort</name>
    <dbReference type="NCBI Taxonomy" id="69332"/>
    <lineage>
        <taxon>Eukaryota</taxon>
        <taxon>Viridiplantae</taxon>
        <taxon>Streptophyta</taxon>
        <taxon>Charophyceae</taxon>
        <taxon>Charales</taxon>
        <taxon>Characeae</taxon>
        <taxon>Chara</taxon>
    </lineage>
</organism>
<feature type="region of interest" description="Disordered" evidence="1">
    <location>
        <begin position="442"/>
        <end position="528"/>
    </location>
</feature>
<accession>A0A388LL44</accession>
<feature type="compositionally biased region" description="Basic and acidic residues" evidence="1">
    <location>
        <begin position="1105"/>
        <end position="1115"/>
    </location>
</feature>
<proteinExistence type="predicted"/>
<feature type="compositionally biased region" description="Basic and acidic residues" evidence="1">
    <location>
        <begin position="505"/>
        <end position="528"/>
    </location>
</feature>
<evidence type="ECO:0000256" key="1">
    <source>
        <dbReference type="SAM" id="MobiDB-lite"/>
    </source>
</evidence>
<dbReference type="AlphaFoldDB" id="A0A388LL44"/>
<dbReference type="CDD" id="cd00303">
    <property type="entry name" value="retropepsin_like"/>
    <property type="match status" value="1"/>
</dbReference>
<evidence type="ECO:0000313" key="2">
    <source>
        <dbReference type="EMBL" id="GBG83050.1"/>
    </source>
</evidence>
<dbReference type="Pfam" id="PF13975">
    <property type="entry name" value="gag-asp_proteas"/>
    <property type="match status" value="1"/>
</dbReference>
<dbReference type="Gramene" id="GBG83050">
    <property type="protein sequence ID" value="GBG83050"/>
    <property type="gene ID" value="CBR_g36667"/>
</dbReference>
<feature type="compositionally biased region" description="Basic and acidic residues" evidence="1">
    <location>
        <begin position="480"/>
        <end position="491"/>
    </location>
</feature>
<name>A0A388LL44_CHABU</name>
<feature type="region of interest" description="Disordered" evidence="1">
    <location>
        <begin position="1015"/>
        <end position="1073"/>
    </location>
</feature>
<feature type="region of interest" description="Disordered" evidence="1">
    <location>
        <begin position="843"/>
        <end position="876"/>
    </location>
</feature>
<comment type="caution">
    <text evidence="2">The sequence shown here is derived from an EMBL/GenBank/DDBJ whole genome shotgun (WGS) entry which is preliminary data.</text>
</comment>
<dbReference type="Proteomes" id="UP000265515">
    <property type="component" value="Unassembled WGS sequence"/>
</dbReference>
<protein>
    <recommendedName>
        <fullName evidence="4">Peptidase A2 domain-containing protein</fullName>
    </recommendedName>
</protein>
<keyword evidence="3" id="KW-1185">Reference proteome</keyword>
<gene>
    <name evidence="2" type="ORF">CBR_g36667</name>
</gene>
<feature type="compositionally biased region" description="Acidic residues" evidence="1">
    <location>
        <begin position="492"/>
        <end position="504"/>
    </location>
</feature>